<proteinExistence type="predicted"/>
<feature type="transmembrane region" description="Helical" evidence="6">
    <location>
        <begin position="495"/>
        <end position="517"/>
    </location>
</feature>
<evidence type="ECO:0000256" key="6">
    <source>
        <dbReference type="SAM" id="Phobius"/>
    </source>
</evidence>
<dbReference type="InParanoid" id="A0A1Z5KJD5"/>
<keyword evidence="5 6" id="KW-0472">Membrane</keyword>
<dbReference type="EMBL" id="BDSP01000239">
    <property type="protein sequence ID" value="GAX26161.1"/>
    <property type="molecule type" value="Genomic_DNA"/>
</dbReference>
<dbReference type="AlphaFoldDB" id="A0A1Z5KJD5"/>
<dbReference type="OrthoDB" id="72851at2759"/>
<comment type="subcellular location">
    <subcellularLocation>
        <location evidence="1">Golgi apparatus membrane</location>
        <topology evidence="1">Multi-pass membrane protein</topology>
    </subcellularLocation>
</comment>
<keyword evidence="2 8" id="KW-0808">Transferase</keyword>
<keyword evidence="3 6" id="KW-0812">Transmembrane</keyword>
<dbReference type="SUPFAM" id="SSF53448">
    <property type="entry name" value="Nucleotide-diphospho-sugar transferases"/>
    <property type="match status" value="1"/>
</dbReference>
<dbReference type="PANTHER" id="PTHR32044">
    <property type="entry name" value="GLUCOMANNAN 4-BETA-MANNOSYLTRANSFERASE 9"/>
    <property type="match status" value="1"/>
</dbReference>
<comment type="caution">
    <text evidence="8">The sequence shown here is derived from an EMBL/GenBank/DDBJ whole genome shotgun (WGS) entry which is preliminary data.</text>
</comment>
<dbReference type="Pfam" id="PF13632">
    <property type="entry name" value="Glyco_trans_2_3"/>
    <property type="match status" value="1"/>
</dbReference>
<evidence type="ECO:0000259" key="7">
    <source>
        <dbReference type="Pfam" id="PF13632"/>
    </source>
</evidence>
<feature type="transmembrane region" description="Helical" evidence="6">
    <location>
        <begin position="14"/>
        <end position="34"/>
    </location>
</feature>
<sequence>MKQPTNSFDRDDPWHQLLPIVFFGSITILWFYSISRWTNLINSMQVIYNDWGRTPLDPVPGEYAEEPIVTVQIATYNEGTVVGDTIARACALDWPRNKLFIQVCDDSTEKESIAIIENLVCNWREKFFNVERLFRHDRIGYKAGNLQHNFQFIRGDYVAYLDADHMVEPQFLRRTIPHFYDENGKAKTHIGLVQTPWCYYNTHQNLLTECDALGLDIHHVIEQVGRCRSYKLFGFNGTGGVWKKQAVEHAGGFSCDTVTEDLLLSYKAYLAGYWFIYIRNAPQALEVPSCILAHVQQKQRWTKGCLQVLRMHYKEIFFSKQTSVAVKLEALMHLSGPLQLIAAVTALLSCPYLVFNGVNSILVKVVSIFALIEPSVAAIHSIVSKVPGENGHYKRWSSKVARTLTIFPHFALRCGMAPFEAKAAIEGLFSNDATFHTTPKEGSNSSVSNGTKAKKLARATGDDIAAIVGLSLAVLQFVNMSNLDFNTLNFLTFDFAVFALNVVMCIGLFSVPLTFLIAKYPSVGLQALRSLAKTRHIVLSVSLLAYIVGYMTCFMSGDEIDLAYADSRSVSSISR</sequence>
<dbReference type="GO" id="GO:0000139">
    <property type="term" value="C:Golgi membrane"/>
    <property type="evidence" value="ECO:0007669"/>
    <property type="project" value="UniProtKB-SubCell"/>
</dbReference>
<evidence type="ECO:0000256" key="3">
    <source>
        <dbReference type="ARBA" id="ARBA00022692"/>
    </source>
</evidence>
<evidence type="ECO:0000256" key="2">
    <source>
        <dbReference type="ARBA" id="ARBA00022679"/>
    </source>
</evidence>
<reference evidence="8 9" key="1">
    <citation type="journal article" date="2015" name="Plant Cell">
        <title>Oil accumulation by the oleaginous diatom Fistulifera solaris as revealed by the genome and transcriptome.</title>
        <authorList>
            <person name="Tanaka T."/>
            <person name="Maeda Y."/>
            <person name="Veluchamy A."/>
            <person name="Tanaka M."/>
            <person name="Abida H."/>
            <person name="Marechal E."/>
            <person name="Bowler C."/>
            <person name="Muto M."/>
            <person name="Sunaga Y."/>
            <person name="Tanaka M."/>
            <person name="Yoshino T."/>
            <person name="Taniguchi T."/>
            <person name="Fukuda Y."/>
            <person name="Nemoto M."/>
            <person name="Matsumoto M."/>
            <person name="Wong P.S."/>
            <person name="Aburatani S."/>
            <person name="Fujibuchi W."/>
        </authorList>
    </citation>
    <scope>NUCLEOTIDE SEQUENCE [LARGE SCALE GENOMIC DNA]</scope>
    <source>
        <strain evidence="8 9">JPCC DA0580</strain>
    </source>
</reference>
<feature type="domain" description="Glycosyltransferase 2-like" evidence="7">
    <location>
        <begin position="157"/>
        <end position="356"/>
    </location>
</feature>
<dbReference type="EC" id="2.4.1.315" evidence="8"/>
<gene>
    <name evidence="8" type="ORF">FisN_18Hu277</name>
</gene>
<evidence type="ECO:0000256" key="4">
    <source>
        <dbReference type="ARBA" id="ARBA00022989"/>
    </source>
</evidence>
<dbReference type="InterPro" id="IPR029044">
    <property type="entry name" value="Nucleotide-diphossugar_trans"/>
</dbReference>
<accession>A0A1Z5KJD5</accession>
<name>A0A1Z5KJD5_FISSO</name>
<dbReference type="InterPro" id="IPR001173">
    <property type="entry name" value="Glyco_trans_2-like"/>
</dbReference>
<dbReference type="GO" id="GO:0016757">
    <property type="term" value="F:glycosyltransferase activity"/>
    <property type="evidence" value="ECO:0007669"/>
    <property type="project" value="UniProtKB-KW"/>
</dbReference>
<keyword evidence="8" id="KW-0328">Glycosyltransferase</keyword>
<evidence type="ECO:0000313" key="8">
    <source>
        <dbReference type="EMBL" id="GAX26161.1"/>
    </source>
</evidence>
<feature type="transmembrane region" description="Helical" evidence="6">
    <location>
        <begin position="537"/>
        <end position="557"/>
    </location>
</feature>
<dbReference type="Proteomes" id="UP000198406">
    <property type="component" value="Unassembled WGS sequence"/>
</dbReference>
<evidence type="ECO:0000256" key="1">
    <source>
        <dbReference type="ARBA" id="ARBA00004653"/>
    </source>
</evidence>
<protein>
    <submittedName>
        <fullName evidence="8">Processive 1,2-diacylglycerol beta-glucosyltransferase</fullName>
        <ecNumber evidence="8">2.4.1.315</ecNumber>
    </submittedName>
</protein>
<evidence type="ECO:0000256" key="5">
    <source>
        <dbReference type="ARBA" id="ARBA00023136"/>
    </source>
</evidence>
<keyword evidence="9" id="KW-1185">Reference proteome</keyword>
<feature type="transmembrane region" description="Helical" evidence="6">
    <location>
        <begin position="464"/>
        <end position="483"/>
    </location>
</feature>
<organism evidence="8 9">
    <name type="scientific">Fistulifera solaris</name>
    <name type="common">Oleaginous diatom</name>
    <dbReference type="NCBI Taxonomy" id="1519565"/>
    <lineage>
        <taxon>Eukaryota</taxon>
        <taxon>Sar</taxon>
        <taxon>Stramenopiles</taxon>
        <taxon>Ochrophyta</taxon>
        <taxon>Bacillariophyta</taxon>
        <taxon>Bacillariophyceae</taxon>
        <taxon>Bacillariophycidae</taxon>
        <taxon>Naviculales</taxon>
        <taxon>Naviculaceae</taxon>
        <taxon>Fistulifera</taxon>
    </lineage>
</organism>
<evidence type="ECO:0000313" key="9">
    <source>
        <dbReference type="Proteomes" id="UP000198406"/>
    </source>
</evidence>
<dbReference type="PANTHER" id="PTHR32044:SF80">
    <property type="entry name" value="XYLOGLUCAN GLYCOSYLTRANSFERASE 2-RELATED"/>
    <property type="match status" value="1"/>
</dbReference>
<keyword evidence="4 6" id="KW-1133">Transmembrane helix</keyword>
<dbReference type="Gene3D" id="3.90.550.10">
    <property type="entry name" value="Spore Coat Polysaccharide Biosynthesis Protein SpsA, Chain A"/>
    <property type="match status" value="1"/>
</dbReference>